<protein>
    <submittedName>
        <fullName evidence="3">Glycosyltransferase family 2 protein</fullName>
    </submittedName>
</protein>
<evidence type="ECO:0000313" key="3">
    <source>
        <dbReference type="EMBL" id="GAA3994092.1"/>
    </source>
</evidence>
<proteinExistence type="inferred from homology"/>
<dbReference type="PANTHER" id="PTHR43630:SF2">
    <property type="entry name" value="GLYCOSYLTRANSFERASE"/>
    <property type="match status" value="1"/>
</dbReference>
<keyword evidence="4" id="KW-1185">Reference proteome</keyword>
<sequence length="254" mass="29141">MLKEISNDIIIIDNDSTDQTINIATNYGCRVYKKNWSGYGANKNKGVQLAKNNWILSVDGDEIPDEALLKAIAVLKPGNDKTVFDIPFKAYLGNKLIRFGNWGRDHHIRLFNRIHVRWTETPVHETLILPKKVAVQKLAGYLHHYSAKNEQELETKIMHYAQLSAIKYLKNGKKAHFTKLYLAPSFHFVKVYVFLLGFLDGKAGFAIAKMAFKNTWLKYHYLSKAAQTAKQKQLYQHDLPPVMAYEFNANARAK</sequence>
<gene>
    <name evidence="3" type="ORF">GCM10022210_55230</name>
</gene>
<dbReference type="EMBL" id="BAAAZC010000053">
    <property type="protein sequence ID" value="GAA3994092.1"/>
    <property type="molecule type" value="Genomic_DNA"/>
</dbReference>
<accession>A0ABP7R917</accession>
<dbReference type="Proteomes" id="UP001500742">
    <property type="component" value="Unassembled WGS sequence"/>
</dbReference>
<reference evidence="4" key="1">
    <citation type="journal article" date="2019" name="Int. J. Syst. Evol. Microbiol.">
        <title>The Global Catalogue of Microorganisms (GCM) 10K type strain sequencing project: providing services to taxonomists for standard genome sequencing and annotation.</title>
        <authorList>
            <consortium name="The Broad Institute Genomics Platform"/>
            <consortium name="The Broad Institute Genome Sequencing Center for Infectious Disease"/>
            <person name="Wu L."/>
            <person name="Ma J."/>
        </authorList>
    </citation>
    <scope>NUCLEOTIDE SEQUENCE [LARGE SCALE GENOMIC DNA]</scope>
    <source>
        <strain evidence="4">JCM 16601</strain>
    </source>
</reference>
<dbReference type="Pfam" id="PF00535">
    <property type="entry name" value="Glycos_transf_2"/>
    <property type="match status" value="1"/>
</dbReference>
<organism evidence="3 4">
    <name type="scientific">Mucilaginibacter dorajii</name>
    <dbReference type="NCBI Taxonomy" id="692994"/>
    <lineage>
        <taxon>Bacteria</taxon>
        <taxon>Pseudomonadati</taxon>
        <taxon>Bacteroidota</taxon>
        <taxon>Sphingobacteriia</taxon>
        <taxon>Sphingobacteriales</taxon>
        <taxon>Sphingobacteriaceae</taxon>
        <taxon>Mucilaginibacter</taxon>
    </lineage>
</organism>
<evidence type="ECO:0000259" key="2">
    <source>
        <dbReference type="Pfam" id="PF00535"/>
    </source>
</evidence>
<evidence type="ECO:0000313" key="4">
    <source>
        <dbReference type="Proteomes" id="UP001500742"/>
    </source>
</evidence>
<dbReference type="InterPro" id="IPR001173">
    <property type="entry name" value="Glyco_trans_2-like"/>
</dbReference>
<name>A0ABP7R917_9SPHI</name>
<dbReference type="CDD" id="cd02511">
    <property type="entry name" value="Beta4Glucosyltransferase"/>
    <property type="match status" value="1"/>
</dbReference>
<dbReference type="Gene3D" id="3.90.550.10">
    <property type="entry name" value="Spore Coat Polysaccharide Biosynthesis Protein SpsA, Chain A"/>
    <property type="match status" value="1"/>
</dbReference>
<feature type="domain" description="Glycosyltransferase 2-like" evidence="2">
    <location>
        <begin position="8"/>
        <end position="100"/>
    </location>
</feature>
<evidence type="ECO:0000256" key="1">
    <source>
        <dbReference type="ARBA" id="ARBA00038494"/>
    </source>
</evidence>
<comment type="caution">
    <text evidence="3">The sequence shown here is derived from an EMBL/GenBank/DDBJ whole genome shotgun (WGS) entry which is preliminary data.</text>
</comment>
<dbReference type="SUPFAM" id="SSF53448">
    <property type="entry name" value="Nucleotide-diphospho-sugar transferases"/>
    <property type="match status" value="1"/>
</dbReference>
<comment type="similarity">
    <text evidence="1">Belongs to the glycosyltransferase 2 family. WaaE/KdtX subfamily.</text>
</comment>
<dbReference type="PANTHER" id="PTHR43630">
    <property type="entry name" value="POLY-BETA-1,6-N-ACETYL-D-GLUCOSAMINE SYNTHASE"/>
    <property type="match status" value="1"/>
</dbReference>
<dbReference type="InterPro" id="IPR029044">
    <property type="entry name" value="Nucleotide-diphossugar_trans"/>
</dbReference>